<dbReference type="SUPFAM" id="SSF56091">
    <property type="entry name" value="DNA ligase/mRNA capping enzyme, catalytic domain"/>
    <property type="match status" value="1"/>
</dbReference>
<keyword evidence="2" id="KW-0436">Ligase</keyword>
<keyword evidence="3" id="KW-1185">Reference proteome</keyword>
<gene>
    <name evidence="2" type="ORF">BGE01nite_12820</name>
</gene>
<feature type="domain" description="RNA ligase" evidence="1">
    <location>
        <begin position="43"/>
        <end position="212"/>
    </location>
</feature>
<sequence length="246" mass="28225">MGASHDSFIKYPRTPHLFGSKGTDDDRHMGAKDSQKFIADPSLIAEEKVDGTNVGIHFDSKGRMVLQCRGHEITEGMHPQYDLFKQWTAVKRPVLEAMLADRFILFGEWLYAKHSVFYRSLPHYFFEFDIYDKVESCFLTLERRLAMLEGTGIHTVPVVHQGALKHEQLLKLITESVFDSQFDNPLTGTMDARMEGLYLRTEAGGKVTGRAKIVRPEFVERVKLSEHWQHQQMVPNQLVEGADIWS</sequence>
<dbReference type="GO" id="GO:0016874">
    <property type="term" value="F:ligase activity"/>
    <property type="evidence" value="ECO:0007669"/>
    <property type="project" value="UniProtKB-KW"/>
</dbReference>
<reference evidence="2 3" key="1">
    <citation type="submission" date="2019-07" db="EMBL/GenBank/DDBJ databases">
        <title>Whole genome shotgun sequence of Brevifollis gellanilyticus NBRC 108608.</title>
        <authorList>
            <person name="Hosoyama A."/>
            <person name="Uohara A."/>
            <person name="Ohji S."/>
            <person name="Ichikawa N."/>
        </authorList>
    </citation>
    <scope>NUCLEOTIDE SEQUENCE [LARGE SCALE GENOMIC DNA]</scope>
    <source>
        <strain evidence="2 3">NBRC 108608</strain>
    </source>
</reference>
<comment type="caution">
    <text evidence="2">The sequence shown here is derived from an EMBL/GenBank/DDBJ whole genome shotgun (WGS) entry which is preliminary data.</text>
</comment>
<evidence type="ECO:0000313" key="2">
    <source>
        <dbReference type="EMBL" id="GEP41991.1"/>
    </source>
</evidence>
<dbReference type="RefSeq" id="WP_146849593.1">
    <property type="nucleotide sequence ID" value="NZ_BKAG01000006.1"/>
</dbReference>
<proteinExistence type="predicted"/>
<dbReference type="InterPro" id="IPR021122">
    <property type="entry name" value="RNA_ligase_dom_REL/Rnl2"/>
</dbReference>
<protein>
    <submittedName>
        <fullName evidence="2">DNA ligase III</fullName>
    </submittedName>
</protein>
<dbReference type="Pfam" id="PF09414">
    <property type="entry name" value="RNA_ligase"/>
    <property type="match status" value="1"/>
</dbReference>
<dbReference type="Proteomes" id="UP000321577">
    <property type="component" value="Unassembled WGS sequence"/>
</dbReference>
<dbReference type="PANTHER" id="PTHR43883">
    <property type="entry name" value="SLR0207 PROTEIN"/>
    <property type="match status" value="1"/>
</dbReference>
<accession>A0A512M6L9</accession>
<evidence type="ECO:0000313" key="3">
    <source>
        <dbReference type="Proteomes" id="UP000321577"/>
    </source>
</evidence>
<evidence type="ECO:0000259" key="1">
    <source>
        <dbReference type="Pfam" id="PF09414"/>
    </source>
</evidence>
<name>A0A512M6L9_9BACT</name>
<dbReference type="OrthoDB" id="255834at2"/>
<dbReference type="Gene3D" id="3.30.470.30">
    <property type="entry name" value="DNA ligase/mRNA capping enzyme"/>
    <property type="match status" value="1"/>
</dbReference>
<dbReference type="InterPro" id="IPR052732">
    <property type="entry name" value="Cell-binding_unc_protein"/>
</dbReference>
<organism evidence="2 3">
    <name type="scientific">Brevifollis gellanilyticus</name>
    <dbReference type="NCBI Taxonomy" id="748831"/>
    <lineage>
        <taxon>Bacteria</taxon>
        <taxon>Pseudomonadati</taxon>
        <taxon>Verrucomicrobiota</taxon>
        <taxon>Verrucomicrobiia</taxon>
        <taxon>Verrucomicrobiales</taxon>
        <taxon>Verrucomicrobiaceae</taxon>
    </lineage>
</organism>
<dbReference type="EMBL" id="BKAG01000006">
    <property type="protein sequence ID" value="GEP41991.1"/>
    <property type="molecule type" value="Genomic_DNA"/>
</dbReference>
<dbReference type="PANTHER" id="PTHR43883:SF1">
    <property type="entry name" value="GLUCONOKINASE"/>
    <property type="match status" value="1"/>
</dbReference>
<dbReference type="AlphaFoldDB" id="A0A512M6L9"/>